<organism evidence="2">
    <name type="scientific">viral metagenome</name>
    <dbReference type="NCBI Taxonomy" id="1070528"/>
    <lineage>
        <taxon>unclassified sequences</taxon>
        <taxon>metagenomes</taxon>
        <taxon>organismal metagenomes</taxon>
    </lineage>
</organism>
<name>A0A6C0J295_9ZZZZ</name>
<protein>
    <submittedName>
        <fullName evidence="2">Uncharacterized protein</fullName>
    </submittedName>
</protein>
<evidence type="ECO:0000313" key="2">
    <source>
        <dbReference type="EMBL" id="QHT99778.1"/>
    </source>
</evidence>
<evidence type="ECO:0000256" key="1">
    <source>
        <dbReference type="SAM" id="MobiDB-lite"/>
    </source>
</evidence>
<reference evidence="2" key="1">
    <citation type="journal article" date="2020" name="Nature">
        <title>Giant virus diversity and host interactions through global metagenomics.</title>
        <authorList>
            <person name="Schulz F."/>
            <person name="Roux S."/>
            <person name="Paez-Espino D."/>
            <person name="Jungbluth S."/>
            <person name="Walsh D.A."/>
            <person name="Denef V.J."/>
            <person name="McMahon K.D."/>
            <person name="Konstantinidis K.T."/>
            <person name="Eloe-Fadrosh E.A."/>
            <person name="Kyrpides N.C."/>
            <person name="Woyke T."/>
        </authorList>
    </citation>
    <scope>NUCLEOTIDE SEQUENCE</scope>
    <source>
        <strain evidence="2">GVMAG-M-3300025727-45</strain>
    </source>
</reference>
<feature type="region of interest" description="Disordered" evidence="1">
    <location>
        <begin position="1"/>
        <end position="22"/>
    </location>
</feature>
<dbReference type="EMBL" id="MN740315">
    <property type="protein sequence ID" value="QHT99778.1"/>
    <property type="molecule type" value="Genomic_DNA"/>
</dbReference>
<dbReference type="AlphaFoldDB" id="A0A6C0J295"/>
<sequence length="79" mass="8169">MSSLSTCSCAPFESSKDQNGGGSSNYVGLFHAKGVNLAELNKVTLANIEKSPMFNPLSDNTVIPTVLTGIIPVAAALTK</sequence>
<proteinExistence type="predicted"/>
<accession>A0A6C0J295</accession>